<dbReference type="EMBL" id="VSSQ01007515">
    <property type="protein sequence ID" value="MPM36154.1"/>
    <property type="molecule type" value="Genomic_DNA"/>
</dbReference>
<accession>A0A644ZE44</accession>
<name>A0A644ZE44_9ZZZZ</name>
<comment type="caution">
    <text evidence="1">The sequence shown here is derived from an EMBL/GenBank/DDBJ whole genome shotgun (WGS) entry which is preliminary data.</text>
</comment>
<protein>
    <submittedName>
        <fullName evidence="1">Uncharacterized protein</fullName>
    </submittedName>
</protein>
<proteinExistence type="predicted"/>
<evidence type="ECO:0000313" key="1">
    <source>
        <dbReference type="EMBL" id="MPM36154.1"/>
    </source>
</evidence>
<gene>
    <name evidence="1" type="ORF">SDC9_82749</name>
</gene>
<sequence length="62" mass="7503">MERNNTFTTMLEELNYQEMNELRGGSTPGYCKRLQEIANTNLENEDFDWDRWGGEYEKWCMN</sequence>
<dbReference type="AlphaFoldDB" id="A0A644ZE44"/>
<reference evidence="1" key="1">
    <citation type="submission" date="2019-08" db="EMBL/GenBank/DDBJ databases">
        <authorList>
            <person name="Kucharzyk K."/>
            <person name="Murdoch R.W."/>
            <person name="Higgins S."/>
            <person name="Loffler F."/>
        </authorList>
    </citation>
    <scope>NUCLEOTIDE SEQUENCE</scope>
</reference>
<organism evidence="1">
    <name type="scientific">bioreactor metagenome</name>
    <dbReference type="NCBI Taxonomy" id="1076179"/>
    <lineage>
        <taxon>unclassified sequences</taxon>
        <taxon>metagenomes</taxon>
        <taxon>ecological metagenomes</taxon>
    </lineage>
</organism>